<evidence type="ECO:0000256" key="2">
    <source>
        <dbReference type="ARBA" id="ARBA00022676"/>
    </source>
</evidence>
<dbReference type="GO" id="GO:0035251">
    <property type="term" value="F:UDP-glucosyltransferase activity"/>
    <property type="evidence" value="ECO:0007669"/>
    <property type="project" value="TreeGrafter"/>
</dbReference>
<comment type="caution">
    <text evidence="5">The sequence shown here is derived from an EMBL/GenBank/DDBJ whole genome shotgun (WGS) entry which is preliminary data.</text>
</comment>
<dbReference type="AlphaFoldDB" id="A0A978UBA1"/>
<dbReference type="Pfam" id="PF26168">
    <property type="entry name" value="Glyco_transf_N"/>
    <property type="match status" value="1"/>
</dbReference>
<sequence length="800" mass="89536">MADMTILFAERGVSVTLVTTPLNALRIKPTIDRATVSGLPVRLVQLDLPLHDVGLPQGCESFELVPSRSLFWNFFAALSKLQKPVEQLLQELDTSPSCIISDKNLIWTADIATKFGIPRILFDGTSCFSLLCNHNIVASNIHESVSESEPFLVPGLGDRIEFTTAQLPGDLNSRSKDYKDFHKKVREAAEGAYGVVVNSFEEIESDYVEEYRKAKGVKVCVMYALTSPEKTILIEIQSNFILLHIPNPNTYLIDIKVSVMAKQNQKQLHFLLIPLMCQGHLIPMVDIGRLLAKRNVKVTIISTPINITRFNSILDRDIEYGLPIQVLEVEFPCAEAGLPEGCESVDTLPSHTFITNFMNALSLLQKPIEILFEKLKPTPTCIVSDKNVMWVAETARKFQIPRILFDGMSCFTLLCSHILHTSKVYESVSGSEAPFVIPGLPHRIQVTKAQLPGDFNPGPNKYLIGARQKIKEAEDGAYGVLVNSFQELESEYVEEYKKATGLKVWHKINQNPTSLNPPHQSSSSTNISSKVAEMATQRQKQLHFVLIPLMIQGHLIPMVDIARLLAQSNVMVTIVTTPLNALRFDAIIYRDIQSGLPLHVVQLEFPHAQTGLPEGCESIDTLPSPKFITSFMKALSLLQHPFEQLFQELKPTPTCIVSDRDVLWAAESARKLKVPRISFDGACCFARLCSQNLQASKVYETVSETETFVVPGLPHRIELTRAQIFGVFSEDSNPHLEDIKEKIQEAEKEAYGVVVNSFEELEAEYVEGYKKVTKRKVWCIGPVSLCNMDNLEKAQRGNKY</sequence>
<name>A0A978UBA1_ZIZJJ</name>
<evidence type="ECO:0000259" key="4">
    <source>
        <dbReference type="Pfam" id="PF26168"/>
    </source>
</evidence>
<evidence type="ECO:0000256" key="3">
    <source>
        <dbReference type="ARBA" id="ARBA00022679"/>
    </source>
</evidence>
<protein>
    <recommendedName>
        <fullName evidence="4">Glycosyltransferase N-terminal domain-containing protein</fullName>
    </recommendedName>
</protein>
<dbReference type="FunFam" id="3.40.50.2000:FF:000071">
    <property type="entry name" value="Glycosyltransferase"/>
    <property type="match status" value="1"/>
</dbReference>
<dbReference type="Gene3D" id="3.40.50.2000">
    <property type="entry name" value="Glycogen Phosphorylase B"/>
    <property type="match status" value="3"/>
</dbReference>
<keyword evidence="3" id="KW-0808">Transferase</keyword>
<dbReference type="InterPro" id="IPR058980">
    <property type="entry name" value="Glyco_transf_N"/>
</dbReference>
<reference evidence="5" key="1">
    <citation type="journal article" date="2021" name="Front. Plant Sci.">
        <title>Chromosome-Scale Genome Assembly for Chinese Sour Jujube and Insights Into Its Genome Evolution and Domestication Signature.</title>
        <authorList>
            <person name="Shen L.-Y."/>
            <person name="Luo H."/>
            <person name="Wang X.-L."/>
            <person name="Wang X.-M."/>
            <person name="Qiu X.-J."/>
            <person name="Liu H."/>
            <person name="Zhou S.-S."/>
            <person name="Jia K.-H."/>
            <person name="Nie S."/>
            <person name="Bao Y.-T."/>
            <person name="Zhang R.-G."/>
            <person name="Yun Q.-Z."/>
            <person name="Chai Y.-H."/>
            <person name="Lu J.-Y."/>
            <person name="Li Y."/>
            <person name="Zhao S.-W."/>
            <person name="Mao J.-F."/>
            <person name="Jia S.-G."/>
            <person name="Mao Y.-M."/>
        </authorList>
    </citation>
    <scope>NUCLEOTIDE SEQUENCE</scope>
    <source>
        <strain evidence="5">AT0</strain>
        <tissue evidence="5">Leaf</tissue>
    </source>
</reference>
<dbReference type="EMBL" id="JAEACU010000012">
    <property type="protein sequence ID" value="KAH7512044.1"/>
    <property type="molecule type" value="Genomic_DNA"/>
</dbReference>
<proteinExistence type="inferred from homology"/>
<dbReference type="PANTHER" id="PTHR48047">
    <property type="entry name" value="GLYCOSYLTRANSFERASE"/>
    <property type="match status" value="1"/>
</dbReference>
<keyword evidence="2" id="KW-0328">Glycosyltransferase</keyword>
<dbReference type="Proteomes" id="UP000813462">
    <property type="component" value="Unassembled WGS sequence"/>
</dbReference>
<accession>A0A978UBA1</accession>
<comment type="similarity">
    <text evidence="1">Belongs to the UDP-glycosyltransferase family.</text>
</comment>
<feature type="domain" description="Glycosyltransferase N-terminal" evidence="4">
    <location>
        <begin position="543"/>
        <end position="783"/>
    </location>
</feature>
<dbReference type="PANTHER" id="PTHR48047:SF182">
    <property type="entry name" value="GLYCOSYLTRANSFERASE"/>
    <property type="match status" value="1"/>
</dbReference>
<evidence type="ECO:0000313" key="5">
    <source>
        <dbReference type="EMBL" id="KAH7512044.1"/>
    </source>
</evidence>
<evidence type="ECO:0000256" key="1">
    <source>
        <dbReference type="ARBA" id="ARBA00009995"/>
    </source>
</evidence>
<evidence type="ECO:0000313" key="6">
    <source>
        <dbReference type="Proteomes" id="UP000813462"/>
    </source>
</evidence>
<organism evidence="5 6">
    <name type="scientific">Ziziphus jujuba var. spinosa</name>
    <dbReference type="NCBI Taxonomy" id="714518"/>
    <lineage>
        <taxon>Eukaryota</taxon>
        <taxon>Viridiplantae</taxon>
        <taxon>Streptophyta</taxon>
        <taxon>Embryophyta</taxon>
        <taxon>Tracheophyta</taxon>
        <taxon>Spermatophyta</taxon>
        <taxon>Magnoliopsida</taxon>
        <taxon>eudicotyledons</taxon>
        <taxon>Gunneridae</taxon>
        <taxon>Pentapetalae</taxon>
        <taxon>rosids</taxon>
        <taxon>fabids</taxon>
        <taxon>Rosales</taxon>
        <taxon>Rhamnaceae</taxon>
        <taxon>Paliureae</taxon>
        <taxon>Ziziphus</taxon>
    </lineage>
</organism>
<dbReference type="SUPFAM" id="SSF53756">
    <property type="entry name" value="UDP-Glycosyltransferase/glycogen phosphorylase"/>
    <property type="match status" value="3"/>
</dbReference>
<gene>
    <name evidence="5" type="ORF">FEM48_Zijuj12G0048700</name>
</gene>